<dbReference type="Pfam" id="PF00881">
    <property type="entry name" value="Nitroreductase"/>
    <property type="match status" value="1"/>
</dbReference>
<reference evidence="4" key="1">
    <citation type="journal article" date="2014" name="Int. J. Syst. Evol. Microbiol.">
        <title>Complete genome sequence of Corynebacterium casei LMG S-19264T (=DSM 44701T), isolated from a smear-ripened cheese.</title>
        <authorList>
            <consortium name="US DOE Joint Genome Institute (JGI-PGF)"/>
            <person name="Walter F."/>
            <person name="Albersmeier A."/>
            <person name="Kalinowski J."/>
            <person name="Ruckert C."/>
        </authorList>
    </citation>
    <scope>NUCLEOTIDE SEQUENCE</scope>
    <source>
        <strain evidence="4">CGMCC 1.15179</strain>
    </source>
</reference>
<organism evidence="4 5">
    <name type="scientific">Marinithermofilum abyssi</name>
    <dbReference type="NCBI Taxonomy" id="1571185"/>
    <lineage>
        <taxon>Bacteria</taxon>
        <taxon>Bacillati</taxon>
        <taxon>Bacillota</taxon>
        <taxon>Bacilli</taxon>
        <taxon>Bacillales</taxon>
        <taxon>Thermoactinomycetaceae</taxon>
        <taxon>Marinithermofilum</taxon>
    </lineage>
</organism>
<evidence type="ECO:0000313" key="5">
    <source>
        <dbReference type="Proteomes" id="UP000625210"/>
    </source>
</evidence>
<evidence type="ECO:0000256" key="1">
    <source>
        <dbReference type="ARBA" id="ARBA00007118"/>
    </source>
</evidence>
<sequence>MSVKVNRDIFTVMKERASVRQYEKGIAIPEQELREILQAATTAPSSWNLQHWKFLVIQSEKNKQILLPIAFNQQQVVDSSVVVAVLGDLEANKNADAVYSEAVANGFMTEEVKDVLLNQINGAYTNQQFARDEAVLNPSLAAMQLMLAAKAKGYDSCPMGGFDRQKFVETFHVPDRYIPVMLITIGKAVKPAHQTARFSLDRVIVKESF</sequence>
<dbReference type="SUPFAM" id="SSF55469">
    <property type="entry name" value="FMN-dependent nitroreductase-like"/>
    <property type="match status" value="1"/>
</dbReference>
<dbReference type="InterPro" id="IPR029479">
    <property type="entry name" value="Nitroreductase"/>
</dbReference>
<keyword evidence="2" id="KW-0560">Oxidoreductase</keyword>
<gene>
    <name evidence="4" type="primary">yodC</name>
    <name evidence="4" type="ORF">GCM10011571_27940</name>
</gene>
<comment type="similarity">
    <text evidence="1">Belongs to the nitroreductase family.</text>
</comment>
<proteinExistence type="inferred from homology"/>
<keyword evidence="5" id="KW-1185">Reference proteome</keyword>
<reference evidence="4" key="2">
    <citation type="submission" date="2020-09" db="EMBL/GenBank/DDBJ databases">
        <authorList>
            <person name="Sun Q."/>
            <person name="Zhou Y."/>
        </authorList>
    </citation>
    <scope>NUCLEOTIDE SEQUENCE</scope>
    <source>
        <strain evidence="4">CGMCC 1.15179</strain>
    </source>
</reference>
<dbReference type="Proteomes" id="UP000625210">
    <property type="component" value="Unassembled WGS sequence"/>
</dbReference>
<dbReference type="RefSeq" id="WP_188648504.1">
    <property type="nucleotide sequence ID" value="NZ_BMHQ01000010.1"/>
</dbReference>
<dbReference type="Gene3D" id="3.40.109.10">
    <property type="entry name" value="NADH Oxidase"/>
    <property type="match status" value="1"/>
</dbReference>
<dbReference type="GO" id="GO:0016491">
    <property type="term" value="F:oxidoreductase activity"/>
    <property type="evidence" value="ECO:0007669"/>
    <property type="project" value="UniProtKB-KW"/>
</dbReference>
<comment type="caution">
    <text evidence="4">The sequence shown here is derived from an EMBL/GenBank/DDBJ whole genome shotgun (WGS) entry which is preliminary data.</text>
</comment>
<evidence type="ECO:0000256" key="2">
    <source>
        <dbReference type="ARBA" id="ARBA00023002"/>
    </source>
</evidence>
<dbReference type="InterPro" id="IPR000415">
    <property type="entry name" value="Nitroreductase-like"/>
</dbReference>
<dbReference type="CDD" id="cd02137">
    <property type="entry name" value="MhqN-like"/>
    <property type="match status" value="1"/>
</dbReference>
<dbReference type="EMBL" id="BMHQ01000010">
    <property type="protein sequence ID" value="GGE24210.1"/>
    <property type="molecule type" value="Genomic_DNA"/>
</dbReference>
<evidence type="ECO:0000259" key="3">
    <source>
        <dbReference type="Pfam" id="PF00881"/>
    </source>
</evidence>
<protein>
    <submittedName>
        <fullName evidence="4">Putative NAD(P)H nitroreductase YodC</fullName>
    </submittedName>
</protein>
<name>A0A8J2VIR6_9BACL</name>
<dbReference type="PANTHER" id="PTHR43673">
    <property type="entry name" value="NAD(P)H NITROREDUCTASE YDGI-RELATED"/>
    <property type="match status" value="1"/>
</dbReference>
<dbReference type="PANTHER" id="PTHR43673:SF3">
    <property type="entry name" value="NAD(P)H NITROREDUCTASE YODC-RELATED"/>
    <property type="match status" value="1"/>
</dbReference>
<accession>A0A8J2VIR6</accession>
<evidence type="ECO:0000313" key="4">
    <source>
        <dbReference type="EMBL" id="GGE24210.1"/>
    </source>
</evidence>
<dbReference type="AlphaFoldDB" id="A0A8J2VIR6"/>
<feature type="domain" description="Nitroreductase" evidence="3">
    <location>
        <begin position="14"/>
        <end position="187"/>
    </location>
</feature>